<dbReference type="InterPro" id="IPR029016">
    <property type="entry name" value="GAF-like_dom_sf"/>
</dbReference>
<proteinExistence type="predicted"/>
<dbReference type="Pfam" id="PF01590">
    <property type="entry name" value="GAF"/>
    <property type="match status" value="1"/>
</dbReference>
<gene>
    <name evidence="2" type="ORF">AKJ09_06270</name>
</gene>
<sequence length="454" mass="49964">MNMPDTTSLRALSPSCFEGVIPAALGTCAADGTPNATWLSQVFLVDDHHVALSCQFFRKTRANLDAHPVAQLLVVDPGDFTQWILDLRFVRSETEGPTFDKMKHRIEAIASASKMDHVFALKSADVFEVIGVNLVPREGESRAPSPRITPNSLAGLVRLTEGIAAASELAAVVETGLNVLGTHLAYESVSLYLLEESEGHLYALASRGFQSSGVGARIPLGVSVIGTCAQRRMPVRIADAARELLYRRAVEEQVERVRGQDEREIPLPGLDGARSLLAVPLVLHGRLFGVLTTESRRALAFDDRDVEVLITAGHLLAQAIALHRDTRDEDADRDADDAPPKSEGSFAPIKIRYYPADDSVLIDGDYLIKGLPGRILFRVLSLRQAEGRSTFLNRELRLDPFLRLPAFKDNLETRLLMLQRRLEEKGSTIRLSREQRGRLHVVCEGDVVLETVNA</sequence>
<dbReference type="Gene3D" id="3.30.450.40">
    <property type="match status" value="1"/>
</dbReference>
<organism evidence="2 3">
    <name type="scientific">Labilithrix luteola</name>
    <dbReference type="NCBI Taxonomy" id="1391654"/>
    <lineage>
        <taxon>Bacteria</taxon>
        <taxon>Pseudomonadati</taxon>
        <taxon>Myxococcota</taxon>
        <taxon>Polyangia</taxon>
        <taxon>Polyangiales</taxon>
        <taxon>Labilitrichaceae</taxon>
        <taxon>Labilithrix</taxon>
    </lineage>
</organism>
<dbReference type="STRING" id="1391654.AKJ09_06270"/>
<dbReference type="InterPro" id="IPR011576">
    <property type="entry name" value="Pyridox_Oxase_N"/>
</dbReference>
<accession>A0A0K1Q1S9</accession>
<reference evidence="2 3" key="1">
    <citation type="submission" date="2015-08" db="EMBL/GenBank/DDBJ databases">
        <authorList>
            <person name="Babu N.S."/>
            <person name="Beckwith C.J."/>
            <person name="Beseler K.G."/>
            <person name="Brison A."/>
            <person name="Carone J.V."/>
            <person name="Caskin T.P."/>
            <person name="Diamond M."/>
            <person name="Durham M.E."/>
            <person name="Foxe J.M."/>
            <person name="Go M."/>
            <person name="Henderson B.A."/>
            <person name="Jones I.B."/>
            <person name="McGettigan J.A."/>
            <person name="Micheletti S.J."/>
            <person name="Nasrallah M.E."/>
            <person name="Ortiz D."/>
            <person name="Piller C.R."/>
            <person name="Privatt S.R."/>
            <person name="Schneider S.L."/>
            <person name="Sharp S."/>
            <person name="Smith T.C."/>
            <person name="Stanton J.D."/>
            <person name="Ullery H.E."/>
            <person name="Wilson R.J."/>
            <person name="Serrano M.G."/>
            <person name="Buck G."/>
            <person name="Lee V."/>
            <person name="Wang Y."/>
            <person name="Carvalho R."/>
            <person name="Voegtly L."/>
            <person name="Shi R."/>
            <person name="Duckworth R."/>
            <person name="Johnson A."/>
            <person name="Loviza R."/>
            <person name="Walstead R."/>
            <person name="Shah Z."/>
            <person name="Kiflezghi M."/>
            <person name="Wade K."/>
            <person name="Ball S.L."/>
            <person name="Bradley K.W."/>
            <person name="Asai D.J."/>
            <person name="Bowman C.A."/>
            <person name="Russell D.A."/>
            <person name="Pope W.H."/>
            <person name="Jacobs-Sera D."/>
            <person name="Hendrix R.W."/>
            <person name="Hatfull G.F."/>
        </authorList>
    </citation>
    <scope>NUCLEOTIDE SEQUENCE [LARGE SCALE GENOMIC DNA]</scope>
    <source>
        <strain evidence="2 3">DSM 27648</strain>
    </source>
</reference>
<evidence type="ECO:0000313" key="3">
    <source>
        <dbReference type="Proteomes" id="UP000064967"/>
    </source>
</evidence>
<dbReference type="InterPro" id="IPR012349">
    <property type="entry name" value="Split_barrel_FMN-bd"/>
</dbReference>
<dbReference type="PANTHER" id="PTHR40660:SF1">
    <property type="entry name" value="5'-PHOSPHATE OXIDASE PUTATIVE DOMAIN-CONTAINING PROTEIN-RELATED"/>
    <property type="match status" value="1"/>
</dbReference>
<dbReference type="EMBL" id="CP012333">
    <property type="protein sequence ID" value="AKU99606.1"/>
    <property type="molecule type" value="Genomic_DNA"/>
</dbReference>
<feature type="domain" description="GAF" evidence="1">
    <location>
        <begin position="168"/>
        <end position="330"/>
    </location>
</feature>
<evidence type="ECO:0000259" key="1">
    <source>
        <dbReference type="SMART" id="SM00065"/>
    </source>
</evidence>
<dbReference type="OrthoDB" id="1494384at2"/>
<dbReference type="Proteomes" id="UP000064967">
    <property type="component" value="Chromosome"/>
</dbReference>
<dbReference type="SMART" id="SM00065">
    <property type="entry name" value="GAF"/>
    <property type="match status" value="1"/>
</dbReference>
<evidence type="ECO:0000313" key="2">
    <source>
        <dbReference type="EMBL" id="AKU99606.1"/>
    </source>
</evidence>
<protein>
    <submittedName>
        <fullName evidence="2">Adenylate cyclase</fullName>
    </submittedName>
</protein>
<dbReference type="Gene3D" id="2.30.110.10">
    <property type="entry name" value="Electron Transport, Fmn-binding Protein, Chain A"/>
    <property type="match status" value="1"/>
</dbReference>
<dbReference type="RefSeq" id="WP_146651037.1">
    <property type="nucleotide sequence ID" value="NZ_CP012333.1"/>
</dbReference>
<dbReference type="PANTHER" id="PTHR40660">
    <property type="entry name" value="5'-PHOSPHATE OXIDASE PUTATIVE DOMAIN-CONTAINING PROTEIN-RELATED"/>
    <property type="match status" value="1"/>
</dbReference>
<name>A0A0K1Q1S9_9BACT</name>
<dbReference type="SUPFAM" id="SSF50475">
    <property type="entry name" value="FMN-binding split barrel"/>
    <property type="match status" value="1"/>
</dbReference>
<dbReference type="Pfam" id="PF01243">
    <property type="entry name" value="PNPOx_N"/>
    <property type="match status" value="1"/>
</dbReference>
<keyword evidence="3" id="KW-1185">Reference proteome</keyword>
<dbReference type="AlphaFoldDB" id="A0A0K1Q1S9"/>
<dbReference type="KEGG" id="llu:AKJ09_06270"/>
<dbReference type="InterPro" id="IPR003018">
    <property type="entry name" value="GAF"/>
</dbReference>
<dbReference type="SUPFAM" id="SSF55781">
    <property type="entry name" value="GAF domain-like"/>
    <property type="match status" value="1"/>
</dbReference>